<accession>A0A937X7H7</accession>
<proteinExistence type="predicted"/>
<organism evidence="1 2">
    <name type="scientific">Eiseniibacteriota bacterium</name>
    <dbReference type="NCBI Taxonomy" id="2212470"/>
    <lineage>
        <taxon>Bacteria</taxon>
        <taxon>Candidatus Eiseniibacteriota</taxon>
    </lineage>
</organism>
<name>A0A937X7H7_UNCEI</name>
<protein>
    <submittedName>
        <fullName evidence="1">Alkaline phosphatase family protein</fullName>
    </submittedName>
</protein>
<dbReference type="SUPFAM" id="SSF53649">
    <property type="entry name" value="Alkaline phosphatase-like"/>
    <property type="match status" value="1"/>
</dbReference>
<dbReference type="Gene3D" id="3.40.720.10">
    <property type="entry name" value="Alkaline Phosphatase, subunit A"/>
    <property type="match status" value="1"/>
</dbReference>
<dbReference type="InterPro" id="IPR002591">
    <property type="entry name" value="Phosphodiest/P_Trfase"/>
</dbReference>
<reference evidence="1" key="1">
    <citation type="submission" date="2019-03" db="EMBL/GenBank/DDBJ databases">
        <title>Lake Tanganyika Metagenome-Assembled Genomes (MAGs).</title>
        <authorList>
            <person name="Tran P."/>
        </authorList>
    </citation>
    <scope>NUCLEOTIDE SEQUENCE</scope>
    <source>
        <strain evidence="1">M_DeepCast_400m_m2_100</strain>
    </source>
</reference>
<dbReference type="Proteomes" id="UP000748308">
    <property type="component" value="Unassembled WGS sequence"/>
</dbReference>
<dbReference type="AlphaFoldDB" id="A0A937X7H7"/>
<evidence type="ECO:0000313" key="1">
    <source>
        <dbReference type="EMBL" id="MBM3317091.1"/>
    </source>
</evidence>
<dbReference type="EMBL" id="VGIY01000074">
    <property type="protein sequence ID" value="MBM3317091.1"/>
    <property type="molecule type" value="Genomic_DNA"/>
</dbReference>
<gene>
    <name evidence="1" type="ORF">FJY75_04480</name>
</gene>
<dbReference type="InterPro" id="IPR017850">
    <property type="entry name" value="Alkaline_phosphatase_core_sf"/>
</dbReference>
<comment type="caution">
    <text evidence="1">The sequence shown here is derived from an EMBL/GenBank/DDBJ whole genome shotgun (WGS) entry which is preliminary data.</text>
</comment>
<dbReference type="Pfam" id="PF01663">
    <property type="entry name" value="Phosphodiest"/>
    <property type="match status" value="1"/>
</dbReference>
<sequence length="384" mass="43551">MAQRILLVFLIDALGHRLVRETGAFSFLQGAEAPVASVCGYSSACIPSLLTGRRPREHGHWAMYLCDSERSVFRPYRGLIRVLASWLGRHFLTRRLLTRLLRRRIRGYFSLYEIPSDLLTRLDLCEKADIFAPGAFPGIETPFDAAQRLGVPYRAWHWNTGEEERRRRFEEALREGRERMLFFYSPLLDAVMHAEGTRGEGARRCLAQIEAWIASMLALARARGLEARLLVCGDHGMADVTGTHEILPELEALPLRAPEDFLYFVDSTMVRVWYRRPGAREMVEALLRAKPFGRLIDGEERRRLGIDFPDGRYGETIFLMNAGEILAPSFMGRTAPQAMHGYHPEDPDSDTVVLTSFDRPPIGSIRDIGPLLVREIEALAGEGR</sequence>
<evidence type="ECO:0000313" key="2">
    <source>
        <dbReference type="Proteomes" id="UP000748308"/>
    </source>
</evidence>